<keyword evidence="2" id="KW-1185">Reference proteome</keyword>
<gene>
    <name evidence="1" type="ORF">F4821DRAFT_249370</name>
</gene>
<proteinExistence type="predicted"/>
<dbReference type="Proteomes" id="UP001497680">
    <property type="component" value="Unassembled WGS sequence"/>
</dbReference>
<protein>
    <submittedName>
        <fullName evidence="1">Uncharacterized protein</fullName>
    </submittedName>
</protein>
<reference evidence="1 2" key="1">
    <citation type="journal article" date="2022" name="New Phytol.">
        <title>Ecological generalism drives hyperdiversity of secondary metabolite gene clusters in xylarialean endophytes.</title>
        <authorList>
            <person name="Franco M.E.E."/>
            <person name="Wisecaver J.H."/>
            <person name="Arnold A.E."/>
            <person name="Ju Y.M."/>
            <person name="Slot J.C."/>
            <person name="Ahrendt S."/>
            <person name="Moore L.P."/>
            <person name="Eastman K.E."/>
            <person name="Scott K."/>
            <person name="Konkel Z."/>
            <person name="Mondo S.J."/>
            <person name="Kuo A."/>
            <person name="Hayes R.D."/>
            <person name="Haridas S."/>
            <person name="Andreopoulos B."/>
            <person name="Riley R."/>
            <person name="LaButti K."/>
            <person name="Pangilinan J."/>
            <person name="Lipzen A."/>
            <person name="Amirebrahimi M."/>
            <person name="Yan J."/>
            <person name="Adam C."/>
            <person name="Keymanesh K."/>
            <person name="Ng V."/>
            <person name="Louie K."/>
            <person name="Northen T."/>
            <person name="Drula E."/>
            <person name="Henrissat B."/>
            <person name="Hsieh H.M."/>
            <person name="Youens-Clark K."/>
            <person name="Lutzoni F."/>
            <person name="Miadlikowska J."/>
            <person name="Eastwood D.C."/>
            <person name="Hamelin R.C."/>
            <person name="Grigoriev I.V."/>
            <person name="U'Ren J.M."/>
        </authorList>
    </citation>
    <scope>NUCLEOTIDE SEQUENCE [LARGE SCALE GENOMIC DNA]</scope>
    <source>
        <strain evidence="1 2">ER1909</strain>
    </source>
</reference>
<accession>A0ACC0CLX6</accession>
<comment type="caution">
    <text evidence="1">The sequence shown here is derived from an EMBL/GenBank/DDBJ whole genome shotgun (WGS) entry which is preliminary data.</text>
</comment>
<name>A0ACC0CLX6_9PEZI</name>
<organism evidence="1 2">
    <name type="scientific">Hypoxylon rubiginosum</name>
    <dbReference type="NCBI Taxonomy" id="110542"/>
    <lineage>
        <taxon>Eukaryota</taxon>
        <taxon>Fungi</taxon>
        <taxon>Dikarya</taxon>
        <taxon>Ascomycota</taxon>
        <taxon>Pezizomycotina</taxon>
        <taxon>Sordariomycetes</taxon>
        <taxon>Xylariomycetidae</taxon>
        <taxon>Xylariales</taxon>
        <taxon>Hypoxylaceae</taxon>
        <taxon>Hypoxylon</taxon>
    </lineage>
</organism>
<evidence type="ECO:0000313" key="1">
    <source>
        <dbReference type="EMBL" id="KAI6081382.1"/>
    </source>
</evidence>
<evidence type="ECO:0000313" key="2">
    <source>
        <dbReference type="Proteomes" id="UP001497680"/>
    </source>
</evidence>
<dbReference type="EMBL" id="MU394397">
    <property type="protein sequence ID" value="KAI6081382.1"/>
    <property type="molecule type" value="Genomic_DNA"/>
</dbReference>
<sequence length="655" mass="72452">MHFAILIGINFHPKKPLYGCVRDVKDLELHYHGLPIGVDLQVFTGTPSNDTQGNRIAEDPNHWPTFDNMTAAIEHIACLASEGDFVYVHFSGHGVRIPHCGISSTRTDFGFGLVLLEGPYASTTRYVRGVELALILKKLIEKGLIVTLVLDCCFSGDVSRNGGSECIRSIDYDPEIDAAYPISLDMTVDIGTDRPANRNGSMLQNWILNPEGYTILTACGPHEIAREIWIERLKHGALSYFLLRTLKKPGIDTRSHFDIYKQLVARFEESCPQQNPICYGNKDLLFFGPLLPGILALPDAVIIKKKLGMQIQAGQVHGFSQGDVFTAHPFHVAALQGSSKEESSCNVKITALGPFTSQVEVVSKGPTAPTISTGFRASPITTLSLRQYPIKLCPGLPHSEIWQSMASKRNSLDITYEDQSGRPFTLYVSTSSTGNYEMRDAANKKIMGLPKISIDEPHSIEKALRVIEHITRYNHILQLHNPSQSSYFTGALEVRLLRSSGETLGNGQMINVNENESIELQVKNMGKDVLYLYVYCLSPLWQVENILNGTYEAIPPCDSTQKFPGTTTQILQFEAPTEIKAPGMRSCKDTLKLIVTTQPTNLDLLEMPDIHRMARTSSIPAVSVEGSTSENPGPTEDWVAFTYQICTTFEAEIGT</sequence>